<organism evidence="3 4">
    <name type="scientific">Elysia marginata</name>
    <dbReference type="NCBI Taxonomy" id="1093978"/>
    <lineage>
        <taxon>Eukaryota</taxon>
        <taxon>Metazoa</taxon>
        <taxon>Spiralia</taxon>
        <taxon>Lophotrochozoa</taxon>
        <taxon>Mollusca</taxon>
        <taxon>Gastropoda</taxon>
        <taxon>Heterobranchia</taxon>
        <taxon>Euthyneura</taxon>
        <taxon>Panpulmonata</taxon>
        <taxon>Sacoglossa</taxon>
        <taxon>Placobranchoidea</taxon>
        <taxon>Plakobranchidae</taxon>
        <taxon>Elysia</taxon>
    </lineage>
</organism>
<dbReference type="EMBL" id="BMAT01007760">
    <property type="protein sequence ID" value="GFR70861.1"/>
    <property type="molecule type" value="Genomic_DNA"/>
</dbReference>
<dbReference type="GO" id="GO:0006357">
    <property type="term" value="P:regulation of transcription by RNA polymerase II"/>
    <property type="evidence" value="ECO:0007669"/>
    <property type="project" value="InterPro"/>
</dbReference>
<keyword evidence="4" id="KW-1185">Reference proteome</keyword>
<evidence type="ECO:0000313" key="4">
    <source>
        <dbReference type="Proteomes" id="UP000762676"/>
    </source>
</evidence>
<dbReference type="SUPFAM" id="SSF47954">
    <property type="entry name" value="Cyclin-like"/>
    <property type="match status" value="2"/>
</dbReference>
<feature type="compositionally biased region" description="Polar residues" evidence="2">
    <location>
        <begin position="316"/>
        <end position="353"/>
    </location>
</feature>
<feature type="compositionally biased region" description="Basic residues" evidence="2">
    <location>
        <begin position="757"/>
        <end position="779"/>
    </location>
</feature>
<dbReference type="GO" id="GO:0016538">
    <property type="term" value="F:cyclin-dependent protein serine/threonine kinase regulator activity"/>
    <property type="evidence" value="ECO:0007669"/>
    <property type="project" value="InterPro"/>
</dbReference>
<dbReference type="InterPro" id="IPR043198">
    <property type="entry name" value="Cyclin/Ssn8"/>
</dbReference>
<feature type="compositionally biased region" description="Pro residues" evidence="2">
    <location>
        <begin position="499"/>
        <end position="510"/>
    </location>
</feature>
<sequence>MEESTRDFKWLFSEEKLRNTPSQRIHGVSPEKEATFRQKEAMLIQAIGSKAHLTQLAVNTSVVFMHRFFMYRSVLYYPRVQLAIAFALAGGKVEESETARKLEHLIRSAVEVLCANKFREFLDKSDQFTYDMDCRLKPKIAALKESRCSTDTAEYLEMRKLILECETEIYSVIGFQLQITHPHHVVLRSASMLGGDGIKDITHFAYNLATASSQLTMLCVKYKPETIGTMCLNVALKVNCVELAPQNSQKKWYHVYDGNTDYTVSEEFLKLLKACPLLPTWMCFLGKVGKRSLSGPVPRPGGYSVSRQPMAAARGISSSSSHNPAGQRYSNSSSQSAADPAQHRSSQGENRTLSSSQNSRPPPSHSSSVRPQSSRSMPSMQGHPETQPSSSTSRAQQSSSATSVRAPQDNPRHLSRVGSSGDVTRQREDQPRPYLAKLDPHSNSEQDRQRAQSLSHRQQESNSQPLQNLPVTKAAEPPSSLATLDDETSPPNDYSPVAVRPPSPPFPPPNDIDLDESDEAGAGRQATQSNNASMSNAGRITSPDISDNNSSGFSSVPVAGPKLSLSDYRQRASAKLKEKATTPVTQAQEPMKEEIHTPKMDEVSAQVDLIQEGTISSPKEEKPLQAIAGYSFSKPQDSPNNPRITIKVKRDPSSGDRHSVKYTDSRLKIKIKPPKPESESEITAGALENSSGLSTPAEEGEILEDSPSPASSTGSSRRSEGLKIRLSVPKSADNSCSKRESDHWSSRRSGEHESGHRSHHHGHHRSHHKSKKHKEHRSSRHEGKSFSGHHSSKRAGGYSYDDRQVKLHRVSDGPTPPPLPPFPPSAPHSLQHQNSGFSINDAFSSSLPPGHDGTLDFGEDPNNSAPSTPLDGIPPHHERFHRMLEEHRAREEARRPPLPPVPPPPPPPPSSPPPLPPPSA</sequence>
<feature type="compositionally biased region" description="Low complexity" evidence="2">
    <location>
        <begin position="389"/>
        <end position="403"/>
    </location>
</feature>
<dbReference type="Gene3D" id="1.10.472.10">
    <property type="entry name" value="Cyclin-like"/>
    <property type="match status" value="2"/>
</dbReference>
<feature type="compositionally biased region" description="Polar residues" evidence="2">
    <location>
        <begin position="451"/>
        <end position="470"/>
    </location>
</feature>
<feature type="compositionally biased region" description="Polar residues" evidence="2">
    <location>
        <begin position="525"/>
        <end position="554"/>
    </location>
</feature>
<dbReference type="InterPro" id="IPR036915">
    <property type="entry name" value="Cyclin-like_sf"/>
</dbReference>
<evidence type="ECO:0000256" key="1">
    <source>
        <dbReference type="ARBA" id="ARBA00023127"/>
    </source>
</evidence>
<comment type="caution">
    <text evidence="3">The sequence shown here is derived from an EMBL/GenBank/DDBJ whole genome shotgun (WGS) entry which is preliminary data.</text>
</comment>
<dbReference type="Proteomes" id="UP000762676">
    <property type="component" value="Unassembled WGS sequence"/>
</dbReference>
<feature type="compositionally biased region" description="Polar residues" evidence="2">
    <location>
        <begin position="828"/>
        <end position="847"/>
    </location>
</feature>
<keyword evidence="1" id="KW-0195">Cyclin</keyword>
<feature type="compositionally biased region" description="Basic and acidic residues" evidence="2">
    <location>
        <begin position="590"/>
        <end position="602"/>
    </location>
</feature>
<feature type="compositionally biased region" description="Basic and acidic residues" evidence="2">
    <location>
        <begin position="438"/>
        <end position="450"/>
    </location>
</feature>
<dbReference type="Pfam" id="PF21797">
    <property type="entry name" value="CycT2-like_C"/>
    <property type="match status" value="1"/>
</dbReference>
<evidence type="ECO:0000256" key="2">
    <source>
        <dbReference type="SAM" id="MobiDB-lite"/>
    </source>
</evidence>
<feature type="compositionally biased region" description="Pro residues" evidence="2">
    <location>
        <begin position="814"/>
        <end position="826"/>
    </location>
</feature>
<feature type="compositionally biased region" description="Pro residues" evidence="2">
    <location>
        <begin position="896"/>
        <end position="920"/>
    </location>
</feature>
<name>A0AAV4FCU0_9GAST</name>
<accession>A0AAV4FCU0</accession>
<feature type="compositionally biased region" description="Basic and acidic residues" evidence="2">
    <location>
        <begin position="648"/>
        <end position="667"/>
    </location>
</feature>
<feature type="compositionally biased region" description="Basic and acidic residues" evidence="2">
    <location>
        <begin position="800"/>
        <end position="811"/>
    </location>
</feature>
<reference evidence="3 4" key="1">
    <citation type="journal article" date="2021" name="Elife">
        <title>Chloroplast acquisition without the gene transfer in kleptoplastic sea slugs, Plakobranchus ocellatus.</title>
        <authorList>
            <person name="Maeda T."/>
            <person name="Takahashi S."/>
            <person name="Yoshida T."/>
            <person name="Shimamura S."/>
            <person name="Takaki Y."/>
            <person name="Nagai Y."/>
            <person name="Toyoda A."/>
            <person name="Suzuki Y."/>
            <person name="Arimoto A."/>
            <person name="Ishii H."/>
            <person name="Satoh N."/>
            <person name="Nishiyama T."/>
            <person name="Hasebe M."/>
            <person name="Maruyama T."/>
            <person name="Minagawa J."/>
            <person name="Obokata J."/>
            <person name="Shigenobu S."/>
        </authorList>
    </citation>
    <scope>NUCLEOTIDE SEQUENCE [LARGE SCALE GENOMIC DNA]</scope>
</reference>
<protein>
    <submittedName>
        <fullName evidence="3">Cyclin-T</fullName>
    </submittedName>
</protein>
<dbReference type="AlphaFoldDB" id="A0AAV4FCU0"/>
<feature type="compositionally biased region" description="Low complexity" evidence="2">
    <location>
        <begin position="354"/>
        <end position="381"/>
    </location>
</feature>
<feature type="compositionally biased region" description="Basic and acidic residues" evidence="2">
    <location>
        <begin position="736"/>
        <end position="756"/>
    </location>
</feature>
<feature type="compositionally biased region" description="Polar residues" evidence="2">
    <location>
        <begin position="633"/>
        <end position="643"/>
    </location>
</feature>
<gene>
    <name evidence="3" type="ORF">ElyMa_003797500</name>
</gene>
<evidence type="ECO:0000313" key="3">
    <source>
        <dbReference type="EMBL" id="GFR70861.1"/>
    </source>
</evidence>
<feature type="compositionally biased region" description="Low complexity" evidence="2">
    <location>
        <begin position="706"/>
        <end position="716"/>
    </location>
</feature>
<dbReference type="PANTHER" id="PTHR10026">
    <property type="entry name" value="CYCLIN"/>
    <property type="match status" value="1"/>
</dbReference>
<feature type="region of interest" description="Disordered" evidence="2">
    <location>
        <begin position="295"/>
        <end position="920"/>
    </location>
</feature>
<feature type="compositionally biased region" description="Basic and acidic residues" evidence="2">
    <location>
        <begin position="874"/>
        <end position="895"/>
    </location>
</feature>
<proteinExistence type="predicted"/>